<reference evidence="1" key="1">
    <citation type="journal article" date="2017" name="MBio">
        <title>Viruses in the Oceanic Basement.</title>
        <authorList>
            <person name="Nigro O.D."/>
            <person name="Jungbluth S.P."/>
            <person name="Steward G.F."/>
            <person name="Rappe M.S."/>
        </authorList>
    </citation>
    <scope>NUCLEOTIDE SEQUENCE</scope>
    <source>
        <strain evidence="1">JdFR1000234</strain>
    </source>
</reference>
<evidence type="ECO:0000313" key="1">
    <source>
        <dbReference type="EMBL" id="AQQ75501.1"/>
    </source>
</evidence>
<proteinExistence type="predicted"/>
<name>A0A1S5Y313_9VIRU</name>
<gene>
    <name evidence="1" type="ORF">JDFR1000234_26</name>
</gene>
<sequence>MFYVYARVHSPNMEREVTFPVFYLAYRFKDISRFDYQRLRGDKRIEAFLGKKILTDNFHIVVEGELEPLGSWLEDGQIRHYGTGLIKIGEEVLYSHDNRVLRRARFKGSYTDSKKNTVTLILEVIDSEPRLTAHI</sequence>
<dbReference type="EMBL" id="KY229235">
    <property type="protein sequence ID" value="AQQ75501.1"/>
    <property type="molecule type" value="Genomic_DNA"/>
</dbReference>
<accession>A0A1S5Y313</accession>
<organism evidence="1">
    <name type="scientific">uncultured archaeal virus</name>
    <dbReference type="NCBI Taxonomy" id="1960247"/>
    <lineage>
        <taxon>Viruses</taxon>
        <taxon>environmental samples</taxon>
    </lineage>
</organism>
<protein>
    <submittedName>
        <fullName evidence="1">Uncharacterized protein</fullName>
    </submittedName>
</protein>